<keyword evidence="4 13" id="KW-0963">Cytoplasm</keyword>
<evidence type="ECO:0000256" key="7">
    <source>
        <dbReference type="ARBA" id="ARBA00022741"/>
    </source>
</evidence>
<proteinExistence type="inferred from homology"/>
<evidence type="ECO:0000256" key="8">
    <source>
        <dbReference type="ARBA" id="ARBA00022833"/>
    </source>
</evidence>
<name>A0A2M8PBR9_9CHLR</name>
<evidence type="ECO:0000256" key="12">
    <source>
        <dbReference type="ARBA" id="ARBA00047398"/>
    </source>
</evidence>
<evidence type="ECO:0000256" key="3">
    <source>
        <dbReference type="ARBA" id="ARBA00011245"/>
    </source>
</evidence>
<dbReference type="PANTHER" id="PTHR10890">
    <property type="entry name" value="CYSTEINYL-TRNA SYNTHETASE"/>
    <property type="match status" value="1"/>
</dbReference>
<dbReference type="GO" id="GO:0006423">
    <property type="term" value="P:cysteinyl-tRNA aminoacylation"/>
    <property type="evidence" value="ECO:0007669"/>
    <property type="project" value="UniProtKB-UniRule"/>
</dbReference>
<dbReference type="Proteomes" id="UP000229681">
    <property type="component" value="Unassembled WGS sequence"/>
</dbReference>
<organism evidence="15 16">
    <name type="scientific">Candidatus Thermofonsia Clade 1 bacterium</name>
    <dbReference type="NCBI Taxonomy" id="2364210"/>
    <lineage>
        <taxon>Bacteria</taxon>
        <taxon>Bacillati</taxon>
        <taxon>Chloroflexota</taxon>
        <taxon>Candidatus Thermofontia</taxon>
        <taxon>Candidatus Thermofonsia Clade 1</taxon>
    </lineage>
</organism>
<comment type="catalytic activity">
    <reaction evidence="12 13">
        <text>tRNA(Cys) + L-cysteine + ATP = L-cysteinyl-tRNA(Cys) + AMP + diphosphate</text>
        <dbReference type="Rhea" id="RHEA:17773"/>
        <dbReference type="Rhea" id="RHEA-COMP:9661"/>
        <dbReference type="Rhea" id="RHEA-COMP:9679"/>
        <dbReference type="ChEBI" id="CHEBI:30616"/>
        <dbReference type="ChEBI" id="CHEBI:33019"/>
        <dbReference type="ChEBI" id="CHEBI:35235"/>
        <dbReference type="ChEBI" id="CHEBI:78442"/>
        <dbReference type="ChEBI" id="CHEBI:78517"/>
        <dbReference type="ChEBI" id="CHEBI:456215"/>
        <dbReference type="EC" id="6.1.1.16"/>
    </reaction>
</comment>
<reference evidence="15 16" key="1">
    <citation type="submission" date="2017-11" db="EMBL/GenBank/DDBJ databases">
        <title>Evolution of Phototrophy in the Chloroflexi Phylum Driven by Horizontal Gene Transfer.</title>
        <authorList>
            <person name="Ward L.M."/>
            <person name="Hemp J."/>
            <person name="Shih P.M."/>
            <person name="Mcglynn S.E."/>
            <person name="Fischer W."/>
        </authorList>
    </citation>
    <scope>NUCLEOTIDE SEQUENCE [LARGE SCALE GENOMIC DNA]</scope>
    <source>
        <strain evidence="15">JP3_13</strain>
    </source>
</reference>
<dbReference type="Pfam" id="PF09190">
    <property type="entry name" value="DALR_2"/>
    <property type="match status" value="1"/>
</dbReference>
<dbReference type="InterPro" id="IPR015273">
    <property type="entry name" value="Cys-tRNA-synt_Ia_DALR"/>
</dbReference>
<keyword evidence="7 13" id="KW-0547">Nucleotide-binding</keyword>
<evidence type="ECO:0000256" key="10">
    <source>
        <dbReference type="ARBA" id="ARBA00022917"/>
    </source>
</evidence>
<comment type="subcellular location">
    <subcellularLocation>
        <location evidence="1 13">Cytoplasm</location>
    </subcellularLocation>
</comment>
<evidence type="ECO:0000256" key="5">
    <source>
        <dbReference type="ARBA" id="ARBA00022598"/>
    </source>
</evidence>
<dbReference type="Pfam" id="PF23493">
    <property type="entry name" value="CysS_C"/>
    <property type="match status" value="1"/>
</dbReference>
<feature type="short sequence motif" description="'HIGH' region" evidence="13">
    <location>
        <begin position="31"/>
        <end position="41"/>
    </location>
</feature>
<dbReference type="NCBIfam" id="TIGR00435">
    <property type="entry name" value="cysS"/>
    <property type="match status" value="1"/>
</dbReference>
<evidence type="ECO:0000313" key="16">
    <source>
        <dbReference type="Proteomes" id="UP000229681"/>
    </source>
</evidence>
<evidence type="ECO:0000256" key="4">
    <source>
        <dbReference type="ARBA" id="ARBA00022490"/>
    </source>
</evidence>
<keyword evidence="8 13" id="KW-0862">Zinc</keyword>
<dbReference type="GO" id="GO:0005524">
    <property type="term" value="F:ATP binding"/>
    <property type="evidence" value="ECO:0007669"/>
    <property type="project" value="UniProtKB-UniRule"/>
</dbReference>
<dbReference type="PRINTS" id="PR00983">
    <property type="entry name" value="TRNASYNTHCYS"/>
</dbReference>
<dbReference type="Pfam" id="PF01406">
    <property type="entry name" value="tRNA-synt_1e"/>
    <property type="match status" value="1"/>
</dbReference>
<feature type="binding site" evidence="13">
    <location>
        <position position="29"/>
    </location>
    <ligand>
        <name>Zn(2+)</name>
        <dbReference type="ChEBI" id="CHEBI:29105"/>
    </ligand>
</feature>
<feature type="binding site" evidence="13">
    <location>
        <position position="246"/>
    </location>
    <ligand>
        <name>Zn(2+)</name>
        <dbReference type="ChEBI" id="CHEBI:29105"/>
    </ligand>
</feature>
<feature type="binding site" evidence="13">
    <location>
        <position position="242"/>
    </location>
    <ligand>
        <name>Zn(2+)</name>
        <dbReference type="ChEBI" id="CHEBI:29105"/>
    </ligand>
</feature>
<dbReference type="CDD" id="cd00672">
    <property type="entry name" value="CysRS_core"/>
    <property type="match status" value="1"/>
</dbReference>
<dbReference type="InterPro" id="IPR032678">
    <property type="entry name" value="tRNA-synt_1_cat_dom"/>
</dbReference>
<keyword evidence="5 13" id="KW-0436">Ligase</keyword>
<dbReference type="InterPro" id="IPR056411">
    <property type="entry name" value="CysS_C"/>
</dbReference>
<dbReference type="SMART" id="SM00840">
    <property type="entry name" value="DALR_2"/>
    <property type="match status" value="1"/>
</dbReference>
<dbReference type="EMBL" id="PGTM01000230">
    <property type="protein sequence ID" value="PJF34982.1"/>
    <property type="molecule type" value="Genomic_DNA"/>
</dbReference>
<feature type="binding site" evidence="13">
    <location>
        <position position="277"/>
    </location>
    <ligand>
        <name>ATP</name>
        <dbReference type="ChEBI" id="CHEBI:30616"/>
    </ligand>
</feature>
<dbReference type="SUPFAM" id="SSF52374">
    <property type="entry name" value="Nucleotidylyl transferase"/>
    <property type="match status" value="1"/>
</dbReference>
<dbReference type="InterPro" id="IPR009080">
    <property type="entry name" value="tRNAsynth_Ia_anticodon-bd"/>
</dbReference>
<dbReference type="InterPro" id="IPR014729">
    <property type="entry name" value="Rossmann-like_a/b/a_fold"/>
</dbReference>
<sequence>MPLRVYNVLQREKVDFVPMHEGKVNMYVCGPTVYDHSHLGHAKAYISFDMIVRYLRFSGYDVLYVQNLTDVGHLLESGEDRILKKARQASALPMQIVETYTRSYFADMDALGVVRPDISPRASAHIPEQIEMIETLLRKGHAYVAEDAVYFDVTSWPEYGKLSNRRLEEQAAGSRTLKGSGKRNPEDFALWIFAPPEHILQWNSPWGRGYPGWHIECSAMSRKYLGETFDIHGGGIDNIFPHNECEIAQSEAANGVPFARYWLLVGSLTVNGQKMSKSLGNFVTIKDALARYRPEVIRTFIFQSHYTNPIDFSDEALQAAERGWERLVSAARAVRNRLRSAPEAGENAFAQVVEAHRAQCIAAMDDDFNAPNALAALQTFTGEVNKLLNSGEPLNKATLMAIDALYSDFGGQVLGIIPQGEAHSIDMRLTDGLIRLLIEIRAQARAEKNFARADQIRDQLKALGVILEDRPEGTTYRLE</sequence>
<evidence type="ECO:0000256" key="13">
    <source>
        <dbReference type="HAMAP-Rule" id="MF_00041"/>
    </source>
</evidence>
<feature type="short sequence motif" description="'KMSKS' region" evidence="13">
    <location>
        <begin position="274"/>
        <end position="278"/>
    </location>
</feature>
<dbReference type="InterPro" id="IPR015803">
    <property type="entry name" value="Cys-tRNA-ligase"/>
</dbReference>
<keyword evidence="11 13" id="KW-0030">Aminoacyl-tRNA synthetase</keyword>
<comment type="subunit">
    <text evidence="3 13">Monomer.</text>
</comment>
<dbReference type="Gene3D" id="3.40.50.620">
    <property type="entry name" value="HUPs"/>
    <property type="match status" value="1"/>
</dbReference>
<evidence type="ECO:0000256" key="11">
    <source>
        <dbReference type="ARBA" id="ARBA00023146"/>
    </source>
</evidence>
<feature type="binding site" evidence="13">
    <location>
        <position position="217"/>
    </location>
    <ligand>
        <name>Zn(2+)</name>
        <dbReference type="ChEBI" id="CHEBI:29105"/>
    </ligand>
</feature>
<keyword evidence="10 13" id="KW-0648">Protein biosynthesis</keyword>
<accession>A0A2M8PBR9</accession>
<evidence type="ECO:0000256" key="6">
    <source>
        <dbReference type="ARBA" id="ARBA00022723"/>
    </source>
</evidence>
<dbReference type="PANTHER" id="PTHR10890:SF3">
    <property type="entry name" value="CYSTEINE--TRNA LIGASE, CYTOPLASMIC"/>
    <property type="match status" value="1"/>
</dbReference>
<evidence type="ECO:0000313" key="15">
    <source>
        <dbReference type="EMBL" id="PJF34982.1"/>
    </source>
</evidence>
<dbReference type="HAMAP" id="MF_00041">
    <property type="entry name" value="Cys_tRNA_synth"/>
    <property type="match status" value="1"/>
</dbReference>
<feature type="domain" description="Cysteinyl-tRNA synthetase class Ia DALR" evidence="14">
    <location>
        <begin position="359"/>
        <end position="422"/>
    </location>
</feature>
<comment type="caution">
    <text evidence="15">The sequence shown here is derived from an EMBL/GenBank/DDBJ whole genome shotgun (WGS) entry which is preliminary data.</text>
</comment>
<evidence type="ECO:0000256" key="1">
    <source>
        <dbReference type="ARBA" id="ARBA00004496"/>
    </source>
</evidence>
<dbReference type="SUPFAM" id="SSF47323">
    <property type="entry name" value="Anticodon-binding domain of a subclass of class I aminoacyl-tRNA synthetases"/>
    <property type="match status" value="1"/>
</dbReference>
<dbReference type="AlphaFoldDB" id="A0A2M8PBR9"/>
<keyword evidence="6 13" id="KW-0479">Metal-binding</keyword>
<evidence type="ECO:0000259" key="14">
    <source>
        <dbReference type="SMART" id="SM00840"/>
    </source>
</evidence>
<protein>
    <recommendedName>
        <fullName evidence="13">Cysteine--tRNA ligase</fullName>
        <ecNumber evidence="13">6.1.1.16</ecNumber>
    </recommendedName>
    <alternativeName>
        <fullName evidence="13">Cysteinyl-tRNA synthetase</fullName>
        <shortName evidence="13">CysRS</shortName>
    </alternativeName>
</protein>
<dbReference type="GO" id="GO:0008270">
    <property type="term" value="F:zinc ion binding"/>
    <property type="evidence" value="ECO:0007669"/>
    <property type="project" value="UniProtKB-UniRule"/>
</dbReference>
<dbReference type="Gene3D" id="1.20.120.1910">
    <property type="entry name" value="Cysteine-tRNA ligase, C-terminal anti-codon recognition domain"/>
    <property type="match status" value="1"/>
</dbReference>
<dbReference type="EC" id="6.1.1.16" evidence="13"/>
<evidence type="ECO:0000256" key="2">
    <source>
        <dbReference type="ARBA" id="ARBA00005594"/>
    </source>
</evidence>
<comment type="cofactor">
    <cofactor evidence="13">
        <name>Zn(2+)</name>
        <dbReference type="ChEBI" id="CHEBI:29105"/>
    </cofactor>
    <text evidence="13">Binds 1 zinc ion per subunit.</text>
</comment>
<gene>
    <name evidence="13" type="primary">cysS</name>
    <name evidence="15" type="ORF">CUN49_12895</name>
</gene>
<comment type="similarity">
    <text evidence="2 13">Belongs to the class-I aminoacyl-tRNA synthetase family.</text>
</comment>
<evidence type="ECO:0000256" key="9">
    <source>
        <dbReference type="ARBA" id="ARBA00022840"/>
    </source>
</evidence>
<dbReference type="GO" id="GO:0004817">
    <property type="term" value="F:cysteine-tRNA ligase activity"/>
    <property type="evidence" value="ECO:0007669"/>
    <property type="project" value="UniProtKB-UniRule"/>
</dbReference>
<keyword evidence="9 13" id="KW-0067">ATP-binding</keyword>
<dbReference type="GO" id="GO:0005829">
    <property type="term" value="C:cytosol"/>
    <property type="evidence" value="ECO:0007669"/>
    <property type="project" value="TreeGrafter"/>
</dbReference>
<dbReference type="InterPro" id="IPR024909">
    <property type="entry name" value="Cys-tRNA/MSH_ligase"/>
</dbReference>